<proteinExistence type="predicted"/>
<accession>A0AAW1Z1I3</accession>
<reference evidence="2 3" key="1">
    <citation type="submission" date="2024-05" db="EMBL/GenBank/DDBJ databases">
        <title>A high-quality chromosomal-level genome assembly of Topmouth culter (Culter alburnus).</title>
        <authorList>
            <person name="Zhao H."/>
        </authorList>
    </citation>
    <scope>NUCLEOTIDE SEQUENCE [LARGE SCALE GENOMIC DNA]</scope>
    <source>
        <strain evidence="2">CATC2023</strain>
        <tissue evidence="2">Muscle</tissue>
    </source>
</reference>
<gene>
    <name evidence="2" type="ORF">ABG768_015101</name>
</gene>
<name>A0AAW1Z1I3_CULAL</name>
<comment type="caution">
    <text evidence="2">The sequence shown here is derived from an EMBL/GenBank/DDBJ whole genome shotgun (WGS) entry which is preliminary data.</text>
</comment>
<dbReference type="EMBL" id="JAWDJR010000021">
    <property type="protein sequence ID" value="KAK9955215.1"/>
    <property type="molecule type" value="Genomic_DNA"/>
</dbReference>
<evidence type="ECO:0000313" key="3">
    <source>
        <dbReference type="Proteomes" id="UP001479290"/>
    </source>
</evidence>
<evidence type="ECO:0000313" key="2">
    <source>
        <dbReference type="EMBL" id="KAK9955215.1"/>
    </source>
</evidence>
<feature type="compositionally biased region" description="Polar residues" evidence="1">
    <location>
        <begin position="11"/>
        <end position="22"/>
    </location>
</feature>
<organism evidence="2 3">
    <name type="scientific">Culter alburnus</name>
    <name type="common">Topmouth culter</name>
    <dbReference type="NCBI Taxonomy" id="194366"/>
    <lineage>
        <taxon>Eukaryota</taxon>
        <taxon>Metazoa</taxon>
        <taxon>Chordata</taxon>
        <taxon>Craniata</taxon>
        <taxon>Vertebrata</taxon>
        <taxon>Euteleostomi</taxon>
        <taxon>Actinopterygii</taxon>
        <taxon>Neopterygii</taxon>
        <taxon>Teleostei</taxon>
        <taxon>Ostariophysi</taxon>
        <taxon>Cypriniformes</taxon>
        <taxon>Xenocyprididae</taxon>
        <taxon>Xenocypridinae</taxon>
        <taxon>Culter</taxon>
    </lineage>
</organism>
<protein>
    <submittedName>
        <fullName evidence="2">Uncharacterized protein</fullName>
    </submittedName>
</protein>
<feature type="non-terminal residue" evidence="2">
    <location>
        <position position="1"/>
    </location>
</feature>
<keyword evidence="3" id="KW-1185">Reference proteome</keyword>
<sequence length="68" mass="7399">PEVREREAPGTATNQPSITLTDPHNCIPARSPLQAYPSLLPQPWGVMYPFGGWIGEAEGWKGVANRNA</sequence>
<evidence type="ECO:0000256" key="1">
    <source>
        <dbReference type="SAM" id="MobiDB-lite"/>
    </source>
</evidence>
<dbReference type="AlphaFoldDB" id="A0AAW1Z1I3"/>
<feature type="region of interest" description="Disordered" evidence="1">
    <location>
        <begin position="1"/>
        <end position="26"/>
    </location>
</feature>
<dbReference type="Proteomes" id="UP001479290">
    <property type="component" value="Unassembled WGS sequence"/>
</dbReference>